<evidence type="ECO:0000313" key="2">
    <source>
        <dbReference type="Proteomes" id="UP001139721"/>
    </source>
</evidence>
<evidence type="ECO:0000313" key="1">
    <source>
        <dbReference type="EMBL" id="MCL9684831.1"/>
    </source>
</evidence>
<dbReference type="AlphaFoldDB" id="A0A9X2IC33"/>
<dbReference type="RefSeq" id="WP_250423302.1">
    <property type="nucleotide sequence ID" value="NZ_JAJKBJ010000015.1"/>
</dbReference>
<comment type="caution">
    <text evidence="1">The sequence shown here is derived from an EMBL/GenBank/DDBJ whole genome shotgun (WGS) entry which is preliminary data.</text>
</comment>
<dbReference type="Proteomes" id="UP001139721">
    <property type="component" value="Unassembled WGS sequence"/>
</dbReference>
<keyword evidence="2" id="KW-1185">Reference proteome</keyword>
<accession>A0A9X2IC33</accession>
<reference evidence="1" key="1">
    <citation type="submission" date="2021-11" db="EMBL/GenBank/DDBJ databases">
        <title>Legionella maioricencis sp. nov., a new species isolated from hot water samples in Mallorca.</title>
        <authorList>
            <person name="Crespi S."/>
            <person name="Drasar V."/>
            <person name="Salva-Serra F."/>
            <person name="Jaen-Luchoro D."/>
            <person name="Pineiro-Iglesias B."/>
            <person name="Aliaga F."/>
            <person name="Fernandez-Juarez V."/>
            <person name="Coll G."/>
            <person name="Moore E.R.B."/>
            <person name="Bennasar-Figueras A."/>
        </authorList>
    </citation>
    <scope>NUCLEOTIDE SEQUENCE</scope>
    <source>
        <strain evidence="1">HCPI-6</strain>
    </source>
</reference>
<organism evidence="1 2">
    <name type="scientific">Legionella maioricensis</name>
    <dbReference type="NCBI Taxonomy" id="2896528"/>
    <lineage>
        <taxon>Bacteria</taxon>
        <taxon>Pseudomonadati</taxon>
        <taxon>Pseudomonadota</taxon>
        <taxon>Gammaproteobacteria</taxon>
        <taxon>Legionellales</taxon>
        <taxon>Legionellaceae</taxon>
        <taxon>Legionella</taxon>
    </lineage>
</organism>
<sequence>MGGSKEILKNAQGFDKDKWPNFASPDFTGTINKYYQPPHKTTSNTHLTTEIFNDKASAESAYDLAIINIEINHEENIFSLNR</sequence>
<proteinExistence type="predicted"/>
<name>A0A9X2IC33_9GAMM</name>
<dbReference type="EMBL" id="JAJKBJ010000015">
    <property type="protein sequence ID" value="MCL9684831.1"/>
    <property type="molecule type" value="Genomic_DNA"/>
</dbReference>
<protein>
    <submittedName>
        <fullName evidence="1">Uncharacterized protein</fullName>
    </submittedName>
</protein>
<gene>
    <name evidence="1" type="ORF">LOX96_12065</name>
</gene>